<keyword evidence="1" id="KW-0813">Transport</keyword>
<dbReference type="InterPro" id="IPR002528">
    <property type="entry name" value="MATE_fam"/>
</dbReference>
<evidence type="ECO:0000313" key="3">
    <source>
        <dbReference type="EMBL" id="VFK68340.1"/>
    </source>
</evidence>
<dbReference type="EMBL" id="CAADGD010000227">
    <property type="protein sequence ID" value="VFK73598.1"/>
    <property type="molecule type" value="Genomic_DNA"/>
</dbReference>
<keyword evidence="2" id="KW-1133">Transmembrane helix</keyword>
<evidence type="ECO:0000256" key="2">
    <source>
        <dbReference type="SAM" id="Phobius"/>
    </source>
</evidence>
<sequence>MSTSKLPNASELRAVLKIALPSTLGILAQIAIGVIDNIMVGHLGMDELGGVGLASSVYSVIFMMGWGCSSPSWCWYPRPEAPVACGWHRS</sequence>
<keyword evidence="2" id="KW-0472">Membrane</keyword>
<dbReference type="Pfam" id="PF01554">
    <property type="entry name" value="MatE"/>
    <property type="match status" value="1"/>
</dbReference>
<reference evidence="3" key="1">
    <citation type="submission" date="2019-02" db="EMBL/GenBank/DDBJ databases">
        <authorList>
            <person name="Gruber-Vodicka R. H."/>
            <person name="Seah K. B. B."/>
        </authorList>
    </citation>
    <scope>NUCLEOTIDE SEQUENCE</scope>
    <source>
        <strain evidence="4">BECK_BY19</strain>
        <strain evidence="3">BECK_BY8</strain>
    </source>
</reference>
<feature type="transmembrane region" description="Helical" evidence="2">
    <location>
        <begin position="47"/>
        <end position="68"/>
    </location>
</feature>
<accession>A0A451AQN0</accession>
<dbReference type="PANTHER" id="PTHR43298:SF2">
    <property type="entry name" value="FMN_FAD EXPORTER YEEO-RELATED"/>
    <property type="match status" value="1"/>
</dbReference>
<name>A0A451AQN0_9GAMM</name>
<keyword evidence="2" id="KW-0812">Transmembrane</keyword>
<dbReference type="PANTHER" id="PTHR43298">
    <property type="entry name" value="MULTIDRUG RESISTANCE PROTEIN NORM-RELATED"/>
    <property type="match status" value="1"/>
</dbReference>
<feature type="transmembrane region" description="Helical" evidence="2">
    <location>
        <begin position="12"/>
        <end position="35"/>
    </location>
</feature>
<organism evidence="3">
    <name type="scientific">Candidatus Kentrum sp. UNK</name>
    <dbReference type="NCBI Taxonomy" id="2126344"/>
    <lineage>
        <taxon>Bacteria</taxon>
        <taxon>Pseudomonadati</taxon>
        <taxon>Pseudomonadota</taxon>
        <taxon>Gammaproteobacteria</taxon>
        <taxon>Candidatus Kentrum</taxon>
    </lineage>
</organism>
<gene>
    <name evidence="3" type="ORF">BECKUNK1418G_GA0071005_12252</name>
    <name evidence="4" type="ORF">BECKUNK1418H_GA0071006_12272</name>
</gene>
<dbReference type="InterPro" id="IPR050222">
    <property type="entry name" value="MATE_MdtK"/>
</dbReference>
<dbReference type="EMBL" id="CAADFZ010000225">
    <property type="protein sequence ID" value="VFK68340.1"/>
    <property type="molecule type" value="Genomic_DNA"/>
</dbReference>
<evidence type="ECO:0000313" key="4">
    <source>
        <dbReference type="EMBL" id="VFK73598.1"/>
    </source>
</evidence>
<dbReference type="GO" id="GO:0005886">
    <property type="term" value="C:plasma membrane"/>
    <property type="evidence" value="ECO:0007669"/>
    <property type="project" value="TreeGrafter"/>
</dbReference>
<proteinExistence type="predicted"/>
<evidence type="ECO:0000256" key="1">
    <source>
        <dbReference type="ARBA" id="ARBA00022448"/>
    </source>
</evidence>
<dbReference type="AlphaFoldDB" id="A0A451AQN0"/>
<dbReference type="GO" id="GO:0015297">
    <property type="term" value="F:antiporter activity"/>
    <property type="evidence" value="ECO:0007669"/>
    <property type="project" value="InterPro"/>
</dbReference>
<dbReference type="GO" id="GO:0042910">
    <property type="term" value="F:xenobiotic transmembrane transporter activity"/>
    <property type="evidence" value="ECO:0007669"/>
    <property type="project" value="InterPro"/>
</dbReference>
<protein>
    <submittedName>
        <fullName evidence="3">MatE protein</fullName>
    </submittedName>
</protein>